<keyword evidence="6 7" id="KW-0472">Membrane</keyword>
<dbReference type="OrthoDB" id="9807874at2"/>
<comment type="similarity">
    <text evidence="2">Belongs to the peptidase S54 family.</text>
</comment>
<dbReference type="Pfam" id="PF01694">
    <property type="entry name" value="Rhomboid"/>
    <property type="match status" value="1"/>
</dbReference>
<keyword evidence="4" id="KW-0378">Hydrolase</keyword>
<evidence type="ECO:0000259" key="8">
    <source>
        <dbReference type="Pfam" id="PF01694"/>
    </source>
</evidence>
<feature type="transmembrane region" description="Helical" evidence="7">
    <location>
        <begin position="6"/>
        <end position="22"/>
    </location>
</feature>
<comment type="subcellular location">
    <subcellularLocation>
        <location evidence="1">Membrane</location>
        <topology evidence="1">Multi-pass membrane protein</topology>
    </subcellularLocation>
</comment>
<proteinExistence type="inferred from homology"/>
<dbReference type="SUPFAM" id="SSF144091">
    <property type="entry name" value="Rhomboid-like"/>
    <property type="match status" value="1"/>
</dbReference>
<evidence type="ECO:0000256" key="5">
    <source>
        <dbReference type="ARBA" id="ARBA00022989"/>
    </source>
</evidence>
<evidence type="ECO:0000256" key="6">
    <source>
        <dbReference type="ARBA" id="ARBA00023136"/>
    </source>
</evidence>
<dbReference type="InterPro" id="IPR022764">
    <property type="entry name" value="Peptidase_S54_rhomboid_dom"/>
</dbReference>
<dbReference type="Proteomes" id="UP000321204">
    <property type="component" value="Chromosome"/>
</dbReference>
<dbReference type="Pfam" id="PF20216">
    <property type="entry name" value="DUF6576"/>
    <property type="match status" value="1"/>
</dbReference>
<dbReference type="GO" id="GO:0006508">
    <property type="term" value="P:proteolysis"/>
    <property type="evidence" value="ECO:0007669"/>
    <property type="project" value="UniProtKB-KW"/>
</dbReference>
<name>A0A5B8UI50_9BACT</name>
<dbReference type="InterPro" id="IPR035952">
    <property type="entry name" value="Rhomboid-like_sf"/>
</dbReference>
<dbReference type="GO" id="GO:0016020">
    <property type="term" value="C:membrane"/>
    <property type="evidence" value="ECO:0007669"/>
    <property type="project" value="UniProtKB-SubCell"/>
</dbReference>
<protein>
    <submittedName>
        <fullName evidence="10">Rhomboid family intramembrane serine protease</fullName>
    </submittedName>
</protein>
<keyword evidence="11" id="KW-1185">Reference proteome</keyword>
<keyword evidence="5 7" id="KW-1133">Transmembrane helix</keyword>
<accession>A0A5B8UI50</accession>
<evidence type="ECO:0000313" key="10">
    <source>
        <dbReference type="EMBL" id="QEC55849.1"/>
    </source>
</evidence>
<evidence type="ECO:0000256" key="1">
    <source>
        <dbReference type="ARBA" id="ARBA00004141"/>
    </source>
</evidence>
<evidence type="ECO:0000259" key="9">
    <source>
        <dbReference type="Pfam" id="PF20216"/>
    </source>
</evidence>
<evidence type="ECO:0000256" key="2">
    <source>
        <dbReference type="ARBA" id="ARBA00009045"/>
    </source>
</evidence>
<keyword evidence="3 7" id="KW-0812">Transmembrane</keyword>
<organism evidence="10 11">
    <name type="scientific">Flavisolibacter ginsenosidimutans</name>
    <dbReference type="NCBI Taxonomy" id="661481"/>
    <lineage>
        <taxon>Bacteria</taxon>
        <taxon>Pseudomonadati</taxon>
        <taxon>Bacteroidota</taxon>
        <taxon>Chitinophagia</taxon>
        <taxon>Chitinophagales</taxon>
        <taxon>Chitinophagaceae</taxon>
        <taxon>Flavisolibacter</taxon>
    </lineage>
</organism>
<evidence type="ECO:0000256" key="3">
    <source>
        <dbReference type="ARBA" id="ARBA00022692"/>
    </source>
</evidence>
<dbReference type="GO" id="GO:0004252">
    <property type="term" value="F:serine-type endopeptidase activity"/>
    <property type="evidence" value="ECO:0007669"/>
    <property type="project" value="InterPro"/>
</dbReference>
<dbReference type="RefSeq" id="WP_146785320.1">
    <property type="nucleotide sequence ID" value="NZ_BAABIO010000001.1"/>
</dbReference>
<evidence type="ECO:0000313" key="11">
    <source>
        <dbReference type="Proteomes" id="UP000321204"/>
    </source>
</evidence>
<evidence type="ECO:0000256" key="4">
    <source>
        <dbReference type="ARBA" id="ARBA00022801"/>
    </source>
</evidence>
<dbReference type="PANTHER" id="PTHR43731">
    <property type="entry name" value="RHOMBOID PROTEASE"/>
    <property type="match status" value="1"/>
</dbReference>
<dbReference type="KEGG" id="fgg:FSB75_08055"/>
<evidence type="ECO:0000256" key="7">
    <source>
        <dbReference type="SAM" id="Phobius"/>
    </source>
</evidence>
<dbReference type="InterPro" id="IPR050925">
    <property type="entry name" value="Rhomboid_protease_S54"/>
</dbReference>
<dbReference type="InterPro" id="IPR046483">
    <property type="entry name" value="DUF6576"/>
</dbReference>
<feature type="domain" description="DUF6576" evidence="9">
    <location>
        <begin position="230"/>
        <end position="275"/>
    </location>
</feature>
<sequence length="278" mass="31036">MEQSLVTLLLVAATVFISYKGFKNPRLMERYCFDVDKVLAQKEYLRVISSGFLHTGWLHLVFNMIVLLGFGTMLEPMIGGIKVLLIYFLSMIGGELLALLVHKSHSDYTSVGASGAVNGIVYATIALFPNMPFGFFFLPLSLPAWVFGLGYVLFSIYGIKARWGNAAHTSHLGGAIVGLLIAVALYPETAASNYLPILLIALPTIAFIVFVLYKPESLLLDSFSKKQKHYSIDQEYNYRKAQERAGIDSILEKIHRKGLKSLTKREKEALEEYSRANK</sequence>
<feature type="transmembrane region" description="Helical" evidence="7">
    <location>
        <begin position="169"/>
        <end position="187"/>
    </location>
</feature>
<dbReference type="EMBL" id="CP042433">
    <property type="protein sequence ID" value="QEC55849.1"/>
    <property type="molecule type" value="Genomic_DNA"/>
</dbReference>
<dbReference type="PANTHER" id="PTHR43731:SF14">
    <property type="entry name" value="PRESENILIN-ASSOCIATED RHOMBOID-LIKE PROTEIN, MITOCHONDRIAL"/>
    <property type="match status" value="1"/>
</dbReference>
<keyword evidence="10" id="KW-0645">Protease</keyword>
<feature type="transmembrane region" description="Helical" evidence="7">
    <location>
        <begin position="134"/>
        <end position="157"/>
    </location>
</feature>
<feature type="transmembrane region" description="Helical" evidence="7">
    <location>
        <begin position="80"/>
        <end position="101"/>
    </location>
</feature>
<reference evidence="10 11" key="1">
    <citation type="journal article" date="2015" name="Int. J. Syst. Evol. Microbiol.">
        <title>Flavisolibacter ginsenosidimutans sp. nov., with ginsenoside-converting activity isolated from soil used for cultivating ginseng.</title>
        <authorList>
            <person name="Zhao Y."/>
            <person name="Liu Q."/>
            <person name="Kang M.S."/>
            <person name="Jin F."/>
            <person name="Yu H."/>
            <person name="Im W.T."/>
        </authorList>
    </citation>
    <scope>NUCLEOTIDE SEQUENCE [LARGE SCALE GENOMIC DNA]</scope>
    <source>
        <strain evidence="10 11">Gsoil 636</strain>
    </source>
</reference>
<feature type="transmembrane region" description="Helical" evidence="7">
    <location>
        <begin position="108"/>
        <end position="128"/>
    </location>
</feature>
<feature type="transmembrane region" description="Helical" evidence="7">
    <location>
        <begin position="193"/>
        <end position="213"/>
    </location>
</feature>
<feature type="transmembrane region" description="Helical" evidence="7">
    <location>
        <begin position="52"/>
        <end position="74"/>
    </location>
</feature>
<dbReference type="Gene3D" id="1.20.1540.10">
    <property type="entry name" value="Rhomboid-like"/>
    <property type="match status" value="1"/>
</dbReference>
<feature type="domain" description="Peptidase S54 rhomboid" evidence="8">
    <location>
        <begin position="42"/>
        <end position="186"/>
    </location>
</feature>
<gene>
    <name evidence="10" type="ORF">FSB75_08055</name>
</gene>
<dbReference type="AlphaFoldDB" id="A0A5B8UI50"/>